<reference evidence="2 3" key="1">
    <citation type="submission" date="2020-05" db="EMBL/GenBank/DDBJ databases">
        <authorList>
            <person name="Mo P."/>
        </authorList>
    </citation>
    <scope>NUCLEOTIDE SEQUENCE [LARGE SCALE GENOMIC DNA]</scope>
    <source>
        <strain evidence="2 3">Gen01</strain>
    </source>
</reference>
<gene>
    <name evidence="2" type="ORF">HOP40_27350</name>
</gene>
<protein>
    <submittedName>
        <fullName evidence="2">ABC transporter permease</fullName>
    </submittedName>
</protein>
<keyword evidence="1" id="KW-0812">Transmembrane</keyword>
<feature type="transmembrane region" description="Helical" evidence="1">
    <location>
        <begin position="40"/>
        <end position="62"/>
    </location>
</feature>
<dbReference type="KEGG" id="pbro:HOP40_27350"/>
<dbReference type="RefSeq" id="WP_172163908.1">
    <property type="nucleotide sequence ID" value="NZ_CP053564.1"/>
</dbReference>
<name>A0A6M6JNT6_9PSEU</name>
<dbReference type="AlphaFoldDB" id="A0A6M6JNT6"/>
<evidence type="ECO:0000313" key="3">
    <source>
        <dbReference type="Proteomes" id="UP000505377"/>
    </source>
</evidence>
<keyword evidence="1" id="KW-0472">Membrane</keyword>
<feature type="transmembrane region" description="Helical" evidence="1">
    <location>
        <begin position="204"/>
        <end position="228"/>
    </location>
</feature>
<accession>A0A6M6JNT6</accession>
<evidence type="ECO:0000313" key="2">
    <source>
        <dbReference type="EMBL" id="QJY49035.1"/>
    </source>
</evidence>
<feature type="transmembrane region" description="Helical" evidence="1">
    <location>
        <begin position="167"/>
        <end position="192"/>
    </location>
</feature>
<keyword evidence="1" id="KW-1133">Transmembrane helix</keyword>
<dbReference type="EMBL" id="CP053564">
    <property type="protein sequence ID" value="QJY49035.1"/>
    <property type="molecule type" value="Genomic_DNA"/>
</dbReference>
<proteinExistence type="predicted"/>
<feature type="transmembrane region" description="Helical" evidence="1">
    <location>
        <begin position="123"/>
        <end position="147"/>
    </location>
</feature>
<evidence type="ECO:0000256" key="1">
    <source>
        <dbReference type="SAM" id="Phobius"/>
    </source>
</evidence>
<keyword evidence="3" id="KW-1185">Reference proteome</keyword>
<feature type="transmembrane region" description="Helical" evidence="1">
    <location>
        <begin position="82"/>
        <end position="102"/>
    </location>
</feature>
<organism evidence="2 3">
    <name type="scientific">Pseudonocardia broussonetiae</name>
    <dbReference type="NCBI Taxonomy" id="2736640"/>
    <lineage>
        <taxon>Bacteria</taxon>
        <taxon>Bacillati</taxon>
        <taxon>Actinomycetota</taxon>
        <taxon>Actinomycetes</taxon>
        <taxon>Pseudonocardiales</taxon>
        <taxon>Pseudonocardiaceae</taxon>
        <taxon>Pseudonocardia</taxon>
    </lineage>
</organism>
<sequence>MSTTSAATTTAATTEPEVRVTRRRVVSSEWIKLRSLRSTFWAVLAVMVSLLGMGAFTAIGIVVQHSPPGSEAIAADPTGGALSGFALAQLAVIALGVLVVSGEYRTRTILPSVTAVPARLPLVWAKAAVAGAVTTALSAATLLATFFVARAVVAADGLTISLTSPGVARAVLGGALALGVTAVLATAFGWLLRSTAGAVSALVALLHLVPSIGTLLPETVAAAVLPYLPGNAGNAVLQITPANGGLGPWTGLAVYTAWAALGLGAAALVLIRRDA</sequence>
<dbReference type="Proteomes" id="UP000505377">
    <property type="component" value="Chromosome"/>
</dbReference>
<feature type="transmembrane region" description="Helical" evidence="1">
    <location>
        <begin position="248"/>
        <end position="271"/>
    </location>
</feature>